<dbReference type="SUPFAM" id="SSF55729">
    <property type="entry name" value="Acyl-CoA N-acyltransferases (Nat)"/>
    <property type="match status" value="1"/>
</dbReference>
<dbReference type="InterPro" id="IPR016181">
    <property type="entry name" value="Acyl_CoA_acyltransferase"/>
</dbReference>
<protein>
    <submittedName>
        <fullName evidence="4">Acetyltransferase (GNAT) family protein</fullName>
    </submittedName>
</protein>
<proteinExistence type="predicted"/>
<dbReference type="AlphaFoldDB" id="A0A366F944"/>
<dbReference type="GO" id="GO:0016747">
    <property type="term" value="F:acyltransferase activity, transferring groups other than amino-acyl groups"/>
    <property type="evidence" value="ECO:0007669"/>
    <property type="project" value="InterPro"/>
</dbReference>
<dbReference type="PANTHER" id="PTHR43877">
    <property type="entry name" value="AMINOALKYLPHOSPHONATE N-ACETYLTRANSFERASE-RELATED-RELATED"/>
    <property type="match status" value="1"/>
</dbReference>
<dbReference type="PROSITE" id="PS51186">
    <property type="entry name" value="GNAT"/>
    <property type="match status" value="1"/>
</dbReference>
<evidence type="ECO:0000256" key="1">
    <source>
        <dbReference type="ARBA" id="ARBA00022679"/>
    </source>
</evidence>
<dbReference type="Proteomes" id="UP000253529">
    <property type="component" value="Unassembled WGS sequence"/>
</dbReference>
<keyword evidence="5" id="KW-1185">Reference proteome</keyword>
<dbReference type="Gene3D" id="3.40.630.30">
    <property type="match status" value="1"/>
</dbReference>
<comment type="caution">
    <text evidence="4">The sequence shown here is derived from an EMBL/GenBank/DDBJ whole genome shotgun (WGS) entry which is preliminary data.</text>
</comment>
<dbReference type="Pfam" id="PF00583">
    <property type="entry name" value="Acetyltransf_1"/>
    <property type="match status" value="1"/>
</dbReference>
<dbReference type="OrthoDB" id="9789603at2"/>
<accession>A0A366F944</accession>
<evidence type="ECO:0000256" key="2">
    <source>
        <dbReference type="ARBA" id="ARBA00023315"/>
    </source>
</evidence>
<evidence type="ECO:0000313" key="5">
    <source>
        <dbReference type="Proteomes" id="UP000253529"/>
    </source>
</evidence>
<name>A0A366F944_9HYPH</name>
<sequence>MTDIASPSERLRPEGDALALRPLSIADAEAAAAVVRTAFAAQPRATEPPSSALRETAAAIAARIAAGGGFGVFDDARLVAVALWQPDGDAVMIGRVCALPDYRGRTLSRKLLVACEKAARAQAVERLRLRVRLALPENEALFRRFGFVRVSVEAHAGFDRPTVAVMEKPLR</sequence>
<evidence type="ECO:0000313" key="4">
    <source>
        <dbReference type="EMBL" id="RBP11182.1"/>
    </source>
</evidence>
<reference evidence="4 5" key="1">
    <citation type="submission" date="2018-06" db="EMBL/GenBank/DDBJ databases">
        <title>Genomic Encyclopedia of Type Strains, Phase IV (KMG-IV): sequencing the most valuable type-strain genomes for metagenomic binning, comparative biology and taxonomic classification.</title>
        <authorList>
            <person name="Goeker M."/>
        </authorList>
    </citation>
    <scope>NUCLEOTIDE SEQUENCE [LARGE SCALE GENOMIC DNA]</scope>
    <source>
        <strain evidence="4 5">DSM 24875</strain>
    </source>
</reference>
<organism evidence="4 5">
    <name type="scientific">Roseiarcus fermentans</name>
    <dbReference type="NCBI Taxonomy" id="1473586"/>
    <lineage>
        <taxon>Bacteria</taxon>
        <taxon>Pseudomonadati</taxon>
        <taxon>Pseudomonadota</taxon>
        <taxon>Alphaproteobacteria</taxon>
        <taxon>Hyphomicrobiales</taxon>
        <taxon>Roseiarcaceae</taxon>
        <taxon>Roseiarcus</taxon>
    </lineage>
</organism>
<dbReference type="InterPro" id="IPR050832">
    <property type="entry name" value="Bact_Acetyltransf"/>
</dbReference>
<dbReference type="CDD" id="cd04301">
    <property type="entry name" value="NAT_SF"/>
    <property type="match status" value="1"/>
</dbReference>
<feature type="domain" description="N-acetyltransferase" evidence="3">
    <location>
        <begin position="18"/>
        <end position="171"/>
    </location>
</feature>
<keyword evidence="1 4" id="KW-0808">Transferase</keyword>
<evidence type="ECO:0000259" key="3">
    <source>
        <dbReference type="PROSITE" id="PS51186"/>
    </source>
</evidence>
<gene>
    <name evidence="4" type="ORF">DFR50_11768</name>
</gene>
<dbReference type="EMBL" id="QNRK01000017">
    <property type="protein sequence ID" value="RBP11182.1"/>
    <property type="molecule type" value="Genomic_DNA"/>
</dbReference>
<dbReference type="RefSeq" id="WP_113890283.1">
    <property type="nucleotide sequence ID" value="NZ_QNRK01000017.1"/>
</dbReference>
<keyword evidence="2" id="KW-0012">Acyltransferase</keyword>
<dbReference type="InterPro" id="IPR000182">
    <property type="entry name" value="GNAT_dom"/>
</dbReference>